<proteinExistence type="predicted"/>
<dbReference type="Proteomes" id="UP000176413">
    <property type="component" value="Unassembled WGS sequence"/>
</dbReference>
<protein>
    <submittedName>
        <fullName evidence="1">Uncharacterized protein</fullName>
    </submittedName>
</protein>
<evidence type="ECO:0000313" key="1">
    <source>
        <dbReference type="EMBL" id="OGH68464.1"/>
    </source>
</evidence>
<organism evidence="1 2">
    <name type="scientific">Candidatus Magasanikbacteria bacterium RIFCSPHIGHO2_02_FULL_45_10</name>
    <dbReference type="NCBI Taxonomy" id="1798679"/>
    <lineage>
        <taxon>Bacteria</taxon>
        <taxon>Candidatus Magasanikiibacteriota</taxon>
    </lineage>
</organism>
<accession>A0A1F6MA11</accession>
<evidence type="ECO:0000313" key="2">
    <source>
        <dbReference type="Proteomes" id="UP000176413"/>
    </source>
</evidence>
<dbReference type="AlphaFoldDB" id="A0A1F6MA11"/>
<name>A0A1F6MA11_9BACT</name>
<dbReference type="EMBL" id="MFQA01000041">
    <property type="protein sequence ID" value="OGH68464.1"/>
    <property type="molecule type" value="Genomic_DNA"/>
</dbReference>
<gene>
    <name evidence="1" type="ORF">A3D53_01580</name>
</gene>
<reference evidence="1 2" key="1">
    <citation type="journal article" date="2016" name="Nat. Commun.">
        <title>Thousands of microbial genomes shed light on interconnected biogeochemical processes in an aquifer system.</title>
        <authorList>
            <person name="Anantharaman K."/>
            <person name="Brown C.T."/>
            <person name="Hug L.A."/>
            <person name="Sharon I."/>
            <person name="Castelle C.J."/>
            <person name="Probst A.J."/>
            <person name="Thomas B.C."/>
            <person name="Singh A."/>
            <person name="Wilkins M.J."/>
            <person name="Karaoz U."/>
            <person name="Brodie E.L."/>
            <person name="Williams K.H."/>
            <person name="Hubbard S.S."/>
            <person name="Banfield J.F."/>
        </authorList>
    </citation>
    <scope>NUCLEOTIDE SEQUENCE [LARGE SCALE GENOMIC DNA]</scope>
</reference>
<comment type="caution">
    <text evidence="1">The sequence shown here is derived from an EMBL/GenBank/DDBJ whole genome shotgun (WGS) entry which is preliminary data.</text>
</comment>
<sequence length="239" mass="28136">MDEAADPKLLPIANTFARHYTDYFSHLLPAETEFRRFFHALMDKLDAANAWETEYCRARVENNIFYIPEALPDYKDYEQKYEPASGHILGPVAELVMRGSPLESPEIKNFILYFKHYLITMQLNDDAHDWEEDFRRGHISTVVDLMLRDLRETGWQKTTIDLEADLPELKKLFWFTTMPKYVKLVFANAEKARAALAAIKIFEDEKLLLRFIDRNENIARKAEQEQASTEAFLQMYRDL</sequence>